<dbReference type="RefSeq" id="WP_280028042.1">
    <property type="nucleotide sequence ID" value="NZ_JAOCKG010000008.1"/>
</dbReference>
<reference evidence="3" key="1">
    <citation type="submission" date="2022-09" db="EMBL/GenBank/DDBJ databases">
        <title>Intensive care unit water sources are persistently colonized with multi-drug resistant bacteria and are the site of extensive horizontal gene transfer of antibiotic resistance genes.</title>
        <authorList>
            <person name="Diorio-Toth L."/>
        </authorList>
    </citation>
    <scope>NUCLEOTIDE SEQUENCE</scope>
    <source>
        <strain evidence="3">GD03676</strain>
    </source>
</reference>
<dbReference type="EMBL" id="JAOCKG010000008">
    <property type="protein sequence ID" value="MDH2052547.1"/>
    <property type="molecule type" value="Genomic_DNA"/>
</dbReference>
<sequence>MSDNEQQETSEQPPLKLVRVPIIAGLVLMAAYGIYFGLIKKASGGGPDSWGQFGDFLGGLLNPVVGTITIVLLVHTLQSQLKAVELQRKELALQRKELQLQRAETARSTEALAAQNKAIMMQSFEQTFFAWLQSYRQLVDSFEQGGIKGQRILSHWIQLCLASNHDSPAADRAIFKRNLTYKEATEAYISGVGQSLAIRYKSALAEYERTYEAQHPSLGPMLRSLYRLIEWVDKSSLEYVEKWHYIAIVRSQLSWPEMMVIVYNGATDRGRNFVPLINKYALLDNLESTTDHIVAAMRGPFVDRAPEHFPYSKCAFNSGVAKLELGIVEAKDL</sequence>
<protein>
    <submittedName>
        <fullName evidence="3">Phage abortive infection protein</fullName>
    </submittedName>
</protein>
<evidence type="ECO:0000313" key="3">
    <source>
        <dbReference type="EMBL" id="MDH2052547.1"/>
    </source>
</evidence>
<evidence type="ECO:0000313" key="4">
    <source>
        <dbReference type="Proteomes" id="UP001161276"/>
    </source>
</evidence>
<dbReference type="InterPro" id="IPR031709">
    <property type="entry name" value="PutAbiC"/>
</dbReference>
<organism evidence="3 4">
    <name type="scientific">Achromobacter marplatensis</name>
    <dbReference type="NCBI Taxonomy" id="470868"/>
    <lineage>
        <taxon>Bacteria</taxon>
        <taxon>Pseudomonadati</taxon>
        <taxon>Pseudomonadota</taxon>
        <taxon>Betaproteobacteria</taxon>
        <taxon>Burkholderiales</taxon>
        <taxon>Alcaligenaceae</taxon>
        <taxon>Achromobacter</taxon>
    </lineage>
</organism>
<feature type="coiled-coil region" evidence="1">
    <location>
        <begin position="74"/>
        <end position="106"/>
    </location>
</feature>
<keyword evidence="2" id="KW-0472">Membrane</keyword>
<keyword evidence="2" id="KW-0812">Transmembrane</keyword>
<gene>
    <name evidence="3" type="ORF">N5K24_19240</name>
</gene>
<evidence type="ECO:0000256" key="2">
    <source>
        <dbReference type="SAM" id="Phobius"/>
    </source>
</evidence>
<evidence type="ECO:0000256" key="1">
    <source>
        <dbReference type="SAM" id="Coils"/>
    </source>
</evidence>
<feature type="transmembrane region" description="Helical" evidence="2">
    <location>
        <begin position="60"/>
        <end position="77"/>
    </location>
</feature>
<dbReference type="Pfam" id="PF16872">
    <property type="entry name" value="putAbiC"/>
    <property type="match status" value="1"/>
</dbReference>
<dbReference type="AlphaFoldDB" id="A0AA43B3D0"/>
<feature type="transmembrane region" description="Helical" evidence="2">
    <location>
        <begin position="20"/>
        <end position="39"/>
    </location>
</feature>
<accession>A0AA43B3D0</accession>
<comment type="caution">
    <text evidence="3">The sequence shown here is derived from an EMBL/GenBank/DDBJ whole genome shotgun (WGS) entry which is preliminary data.</text>
</comment>
<name>A0AA43B3D0_9BURK</name>
<dbReference type="Proteomes" id="UP001161276">
    <property type="component" value="Unassembled WGS sequence"/>
</dbReference>
<proteinExistence type="predicted"/>
<keyword evidence="1" id="KW-0175">Coiled coil</keyword>
<keyword evidence="2" id="KW-1133">Transmembrane helix</keyword>